<keyword evidence="1" id="KW-0812">Transmembrane</keyword>
<dbReference type="AlphaFoldDB" id="A0A1G2TG61"/>
<evidence type="ECO:0000313" key="2">
    <source>
        <dbReference type="EMBL" id="OHA95621.1"/>
    </source>
</evidence>
<protein>
    <submittedName>
        <fullName evidence="2">Uncharacterized protein</fullName>
    </submittedName>
</protein>
<feature type="transmembrane region" description="Helical" evidence="1">
    <location>
        <begin position="33"/>
        <end position="55"/>
    </location>
</feature>
<accession>A0A1G2TG61</accession>
<keyword evidence="1" id="KW-1133">Transmembrane helix</keyword>
<reference evidence="2 3" key="1">
    <citation type="journal article" date="2016" name="Nat. Commun.">
        <title>Thousands of microbial genomes shed light on interconnected biogeochemical processes in an aquifer system.</title>
        <authorList>
            <person name="Anantharaman K."/>
            <person name="Brown C.T."/>
            <person name="Hug L.A."/>
            <person name="Sharon I."/>
            <person name="Castelle C.J."/>
            <person name="Probst A.J."/>
            <person name="Thomas B.C."/>
            <person name="Singh A."/>
            <person name="Wilkins M.J."/>
            <person name="Karaoz U."/>
            <person name="Brodie E.L."/>
            <person name="Williams K.H."/>
            <person name="Hubbard S.S."/>
            <person name="Banfield J.F."/>
        </authorList>
    </citation>
    <scope>NUCLEOTIDE SEQUENCE [LARGE SCALE GENOMIC DNA]</scope>
</reference>
<organism evidence="2 3">
    <name type="scientific">Candidatus Zambryskibacteria bacterium RIFCSPHIGHO2_02_FULL_43_14</name>
    <dbReference type="NCBI Taxonomy" id="1802748"/>
    <lineage>
        <taxon>Bacteria</taxon>
        <taxon>Candidatus Zambryskiibacteriota</taxon>
    </lineage>
</organism>
<dbReference type="EMBL" id="MHVR01000021">
    <property type="protein sequence ID" value="OHA95621.1"/>
    <property type="molecule type" value="Genomic_DNA"/>
</dbReference>
<gene>
    <name evidence="2" type="ORF">A3C70_02190</name>
</gene>
<keyword evidence="1" id="KW-0472">Membrane</keyword>
<evidence type="ECO:0000256" key="1">
    <source>
        <dbReference type="SAM" id="Phobius"/>
    </source>
</evidence>
<proteinExistence type="predicted"/>
<comment type="caution">
    <text evidence="2">The sequence shown here is derived from an EMBL/GenBank/DDBJ whole genome shotgun (WGS) entry which is preliminary data.</text>
</comment>
<dbReference type="Proteomes" id="UP000178175">
    <property type="component" value="Unassembled WGS sequence"/>
</dbReference>
<name>A0A1G2TG61_9BACT</name>
<sequence>MSPEEKVLLERTLKLSEENNQILRKMQRAARWAILWGFIKVAIIVVPLVVGYLYLEPYLGQAMNNFNDIKAFLNSTI</sequence>
<evidence type="ECO:0000313" key="3">
    <source>
        <dbReference type="Proteomes" id="UP000178175"/>
    </source>
</evidence>